<keyword evidence="3" id="KW-0418">Kinase</keyword>
<feature type="domain" description="HipA N-terminal subdomain 1" evidence="5">
    <location>
        <begin position="4"/>
        <end position="103"/>
    </location>
</feature>
<evidence type="ECO:0000256" key="2">
    <source>
        <dbReference type="ARBA" id="ARBA00022679"/>
    </source>
</evidence>
<dbReference type="Proteomes" id="UP000299580">
    <property type="component" value="Chromosome"/>
</dbReference>
<evidence type="ECO:0000313" key="6">
    <source>
        <dbReference type="EMBL" id="QCR10205.1"/>
    </source>
</evidence>
<dbReference type="CDD" id="cd17808">
    <property type="entry name" value="HipA_Ec_like"/>
    <property type="match status" value="1"/>
</dbReference>
<evidence type="ECO:0000256" key="1">
    <source>
        <dbReference type="ARBA" id="ARBA00010164"/>
    </source>
</evidence>
<dbReference type="RefSeq" id="WP_137715193.1">
    <property type="nucleotide sequence ID" value="NZ_CP034035.1"/>
</dbReference>
<reference evidence="6 7" key="1">
    <citation type="submission" date="2018-11" db="EMBL/GenBank/DDBJ databases">
        <title>Genome sequences of Brenneria nigrifluens and Brenneria rubrifaciens.</title>
        <authorList>
            <person name="Poret-Peterson A.T."/>
            <person name="McClean A.E."/>
            <person name="Kluepfel D.A."/>
        </authorList>
    </citation>
    <scope>NUCLEOTIDE SEQUENCE [LARGE SCALE GENOMIC DNA]</scope>
    <source>
        <strain evidence="6 7">6D370</strain>
    </source>
</reference>
<dbReference type="InterPro" id="IPR017508">
    <property type="entry name" value="HipA_N1"/>
</dbReference>
<sequence>MAALDVYMNGYRVGVFTKTSSGAHRFSYDENWLGLSGSRPISLSMPLRHQPYQGDEVYNFFDNLLPDNLDIRRRIVARHHADSTQPFDLLAKVGQDSVGALQLVQQGTPVHDIKRIEYKTLSEQQFERILSGYQSDAPLGMIDAEDDFRISIAGAQEKTALLYLDDHWRLPLNATPTTHIIKLPIGKIESHSYSIDMSDSVENEYLCMLIAKAFGLPVPHCFMIKAGKIKALAVERFDRKYASDGRWIMRLPQEDFCQALNIPSARKYENHGGPGICAIMSVLLGAVDPERDRYSFMKAQVLFWLLAATDGHAKNFSLFIESQGRYRLTPYYDILSMYPAIGGRGIDRRDAKLAMGLTGSRGKKYAIEQIFPRHFFQTAKAVGFARESMENILAEFAQSMDAVVVKIRNQLPAGFPAPIRDAILNGMQAKARRLTIGWN</sequence>
<comment type="similarity">
    <text evidence="1">Belongs to the HipA Ser/Thr kinase family.</text>
</comment>
<evidence type="ECO:0000256" key="3">
    <source>
        <dbReference type="ARBA" id="ARBA00022777"/>
    </source>
</evidence>
<dbReference type="InterPro" id="IPR052028">
    <property type="entry name" value="HipA_Ser/Thr_kinase"/>
</dbReference>
<keyword evidence="2" id="KW-0808">Transferase</keyword>
<protein>
    <submittedName>
        <fullName evidence="6">Type II toxin-antitoxin system HipA family toxin</fullName>
    </submittedName>
</protein>
<accession>A0A4P8R0S8</accession>
<dbReference type="Pfam" id="PF07804">
    <property type="entry name" value="HipA_C"/>
    <property type="match status" value="1"/>
</dbReference>
<dbReference type="InterPro" id="IPR012893">
    <property type="entry name" value="HipA-like_C"/>
</dbReference>
<evidence type="ECO:0000313" key="7">
    <source>
        <dbReference type="Proteomes" id="UP000299580"/>
    </source>
</evidence>
<gene>
    <name evidence="6" type="ORF">EH207_17970</name>
</gene>
<dbReference type="GO" id="GO:0004674">
    <property type="term" value="F:protein serine/threonine kinase activity"/>
    <property type="evidence" value="ECO:0007669"/>
    <property type="project" value="TreeGrafter"/>
</dbReference>
<dbReference type="PANTHER" id="PTHR37419:SF1">
    <property type="entry name" value="SERINE_THREONINE-PROTEIN KINASE TOXIN HIPA"/>
    <property type="match status" value="1"/>
</dbReference>
<dbReference type="PANTHER" id="PTHR37419">
    <property type="entry name" value="SERINE/THREONINE-PROTEIN KINASE TOXIN HIPA"/>
    <property type="match status" value="1"/>
</dbReference>
<proteinExistence type="inferred from homology"/>
<dbReference type="OrthoDB" id="9805913at2"/>
<name>A0A4P8R0S8_9GAMM</name>
<dbReference type="KEGG" id="brb:EH207_17970"/>
<feature type="domain" description="HipA-like C-terminal" evidence="4">
    <location>
        <begin position="150"/>
        <end position="402"/>
    </location>
</feature>
<dbReference type="AlphaFoldDB" id="A0A4P8R0S8"/>
<keyword evidence="7" id="KW-1185">Reference proteome</keyword>
<dbReference type="Pfam" id="PF13657">
    <property type="entry name" value="Couple_hipA"/>
    <property type="match status" value="1"/>
</dbReference>
<dbReference type="NCBIfam" id="TIGR03071">
    <property type="entry name" value="couple_hipA"/>
    <property type="match status" value="1"/>
</dbReference>
<evidence type="ECO:0000259" key="4">
    <source>
        <dbReference type="Pfam" id="PF07804"/>
    </source>
</evidence>
<dbReference type="EMBL" id="CP034035">
    <property type="protein sequence ID" value="QCR10205.1"/>
    <property type="molecule type" value="Genomic_DNA"/>
</dbReference>
<dbReference type="GO" id="GO:0005829">
    <property type="term" value="C:cytosol"/>
    <property type="evidence" value="ECO:0007669"/>
    <property type="project" value="TreeGrafter"/>
</dbReference>
<organism evidence="6 7">
    <name type="scientific">Brenneria rubrifaciens</name>
    <dbReference type="NCBI Taxonomy" id="55213"/>
    <lineage>
        <taxon>Bacteria</taxon>
        <taxon>Pseudomonadati</taxon>
        <taxon>Pseudomonadota</taxon>
        <taxon>Gammaproteobacteria</taxon>
        <taxon>Enterobacterales</taxon>
        <taxon>Pectobacteriaceae</taxon>
        <taxon>Brenneria</taxon>
    </lineage>
</organism>
<evidence type="ECO:0000259" key="5">
    <source>
        <dbReference type="Pfam" id="PF13657"/>
    </source>
</evidence>